<feature type="binding site" evidence="6">
    <location>
        <position position="38"/>
    </location>
    <ligand>
        <name>Mg(2+)</name>
        <dbReference type="ChEBI" id="CHEBI:18420"/>
    </ligand>
</feature>
<comment type="cofactor">
    <cofactor evidence="6">
        <name>Mg(2+)</name>
        <dbReference type="ChEBI" id="CHEBI:18420"/>
    </cofactor>
</comment>
<keyword evidence="6" id="KW-0227">DNA damage</keyword>
<dbReference type="AlphaFoldDB" id="A0A7W7Q6I0"/>
<dbReference type="InterPro" id="IPR007581">
    <property type="entry name" value="Endonuclease-V"/>
</dbReference>
<dbReference type="GO" id="GO:0003727">
    <property type="term" value="F:single-stranded RNA binding"/>
    <property type="evidence" value="ECO:0007669"/>
    <property type="project" value="TreeGrafter"/>
</dbReference>
<dbReference type="EC" id="3.1.21.7" evidence="6"/>
<dbReference type="RefSeq" id="WP_376706424.1">
    <property type="nucleotide sequence ID" value="NZ_JACHJQ010000004.1"/>
</dbReference>
<keyword evidence="3 6" id="KW-0540">Nuclease</keyword>
<evidence type="ECO:0000256" key="3">
    <source>
        <dbReference type="ARBA" id="ARBA00022722"/>
    </source>
</evidence>
<evidence type="ECO:0000256" key="4">
    <source>
        <dbReference type="ARBA" id="ARBA00022759"/>
    </source>
</evidence>
<reference evidence="7 8" key="1">
    <citation type="submission" date="2020-08" db="EMBL/GenBank/DDBJ databases">
        <title>Genomic Encyclopedia of Type Strains, Phase III (KMG-III): the genomes of soil and plant-associated and newly described type strains.</title>
        <authorList>
            <person name="Whitman W."/>
        </authorList>
    </citation>
    <scope>NUCLEOTIDE SEQUENCE [LARGE SCALE GENOMIC DNA]</scope>
    <source>
        <strain evidence="7 8">CECT 8960</strain>
    </source>
</reference>
<keyword evidence="8" id="KW-1185">Reference proteome</keyword>
<evidence type="ECO:0000256" key="6">
    <source>
        <dbReference type="HAMAP-Rule" id="MF_00801"/>
    </source>
</evidence>
<dbReference type="Proteomes" id="UP000520767">
    <property type="component" value="Unassembled WGS sequence"/>
</dbReference>
<dbReference type="PANTHER" id="PTHR28511">
    <property type="entry name" value="ENDONUCLEASE V"/>
    <property type="match status" value="1"/>
</dbReference>
<dbReference type="Pfam" id="PF04493">
    <property type="entry name" value="Endonuclease_5"/>
    <property type="match status" value="1"/>
</dbReference>
<evidence type="ECO:0000256" key="1">
    <source>
        <dbReference type="ARBA" id="ARBA00004496"/>
    </source>
</evidence>
<comment type="similarity">
    <text evidence="6">Belongs to the endonuclease V family.</text>
</comment>
<keyword evidence="6" id="KW-0234">DNA repair</keyword>
<dbReference type="GO" id="GO:0005737">
    <property type="term" value="C:cytoplasm"/>
    <property type="evidence" value="ECO:0007669"/>
    <property type="project" value="UniProtKB-SubCell"/>
</dbReference>
<feature type="site" description="Interaction with target DNA" evidence="6">
    <location>
        <position position="76"/>
    </location>
</feature>
<comment type="catalytic activity">
    <reaction evidence="6">
        <text>Endonucleolytic cleavage at apurinic or apyrimidinic sites to products with a 5'-phosphate.</text>
        <dbReference type="EC" id="3.1.21.7"/>
    </reaction>
</comment>
<dbReference type="GO" id="GO:0000287">
    <property type="term" value="F:magnesium ion binding"/>
    <property type="evidence" value="ECO:0007669"/>
    <property type="project" value="UniProtKB-UniRule"/>
</dbReference>
<accession>A0A7W7Q6I0</accession>
<dbReference type="CDD" id="cd06559">
    <property type="entry name" value="Endonuclease_V"/>
    <property type="match status" value="1"/>
</dbReference>
<dbReference type="EMBL" id="JACHJQ010000004">
    <property type="protein sequence ID" value="MBB4907624.1"/>
    <property type="molecule type" value="Genomic_DNA"/>
</dbReference>
<feature type="binding site" evidence="6">
    <location>
        <position position="106"/>
    </location>
    <ligand>
        <name>Mg(2+)</name>
        <dbReference type="ChEBI" id="CHEBI:18420"/>
    </ligand>
</feature>
<keyword evidence="6" id="KW-0479">Metal-binding</keyword>
<keyword evidence="4 6" id="KW-0255">Endonuclease</keyword>
<dbReference type="Gene3D" id="3.30.2170.10">
    <property type="entry name" value="archaeoglobus fulgidus dsm 4304 superfamily"/>
    <property type="match status" value="1"/>
</dbReference>
<comment type="caution">
    <text evidence="7">The sequence shown here is derived from an EMBL/GenBank/DDBJ whole genome shotgun (WGS) entry which is preliminary data.</text>
</comment>
<dbReference type="GO" id="GO:0006281">
    <property type="term" value="P:DNA repair"/>
    <property type="evidence" value="ECO:0007669"/>
    <property type="project" value="UniProtKB-UniRule"/>
</dbReference>
<dbReference type="HAMAP" id="MF_00801">
    <property type="entry name" value="Endonuclease_5"/>
    <property type="match status" value="1"/>
</dbReference>
<protein>
    <recommendedName>
        <fullName evidence="6">Endonuclease V</fullName>
        <ecNumber evidence="6">3.1.21.7</ecNumber>
    </recommendedName>
    <alternativeName>
        <fullName evidence="6">Deoxyinosine 3'endonuclease</fullName>
    </alternativeName>
    <alternativeName>
        <fullName evidence="6">Deoxyribonuclease V</fullName>
        <shortName evidence="6">DNase V</shortName>
    </alternativeName>
</protein>
<dbReference type="GO" id="GO:0043737">
    <property type="term" value="F:deoxyribonuclease V activity"/>
    <property type="evidence" value="ECO:0007669"/>
    <property type="project" value="UniProtKB-UniRule"/>
</dbReference>
<name>A0A7W7Q6I0_9PSEU</name>
<proteinExistence type="inferred from homology"/>
<evidence type="ECO:0000313" key="8">
    <source>
        <dbReference type="Proteomes" id="UP000520767"/>
    </source>
</evidence>
<evidence type="ECO:0000256" key="2">
    <source>
        <dbReference type="ARBA" id="ARBA00022490"/>
    </source>
</evidence>
<gene>
    <name evidence="6" type="primary">nfi</name>
    <name evidence="7" type="ORF">FHR82_003866</name>
</gene>
<dbReference type="PANTHER" id="PTHR28511:SF1">
    <property type="entry name" value="ENDONUCLEASE V"/>
    <property type="match status" value="1"/>
</dbReference>
<keyword evidence="2 6" id="KW-0963">Cytoplasm</keyword>
<organism evidence="7 8">
    <name type="scientific">Actinophytocola algeriensis</name>
    <dbReference type="NCBI Taxonomy" id="1768010"/>
    <lineage>
        <taxon>Bacteria</taxon>
        <taxon>Bacillati</taxon>
        <taxon>Actinomycetota</taxon>
        <taxon>Actinomycetes</taxon>
        <taxon>Pseudonocardiales</taxon>
        <taxon>Pseudonocardiaceae</taxon>
    </lineage>
</organism>
<comment type="subcellular location">
    <subcellularLocation>
        <location evidence="1 6">Cytoplasm</location>
    </subcellularLocation>
</comment>
<dbReference type="GO" id="GO:0016891">
    <property type="term" value="F:RNA endonuclease activity producing 5'-phosphomonoesters, hydrolytic mechanism"/>
    <property type="evidence" value="ECO:0007669"/>
    <property type="project" value="TreeGrafter"/>
</dbReference>
<evidence type="ECO:0000256" key="5">
    <source>
        <dbReference type="ARBA" id="ARBA00022801"/>
    </source>
</evidence>
<evidence type="ECO:0000313" key="7">
    <source>
        <dbReference type="EMBL" id="MBB4907624.1"/>
    </source>
</evidence>
<comment type="function">
    <text evidence="6">DNA repair enzyme involved in the repair of deaminated bases. Selectively cleaves double-stranded DNA at the second phosphodiester bond 3' to a deoxyinosine leaving behind the intact lesion on the nicked DNA.</text>
</comment>
<sequence>MLIPSTVEDAVALQSALAPSVVRTAPPGFAPRTATGLDVAYAAGSELVAAAVVTVGIATGEVLESATAIGEATFPYVPGLFAFRELPTLLTALDRLRTTPDLLVADGHGLAHPRRFGLACHLGVETGLPAIGVAKTPMADYEAPRPARGSTTPLWDGGDEVGAALRTQPNVKPIFVSIGHRIDLATACTLVLALATRFRLPETTRQADHLSRRTLRAQQAH</sequence>
<keyword evidence="5 6" id="KW-0378">Hydrolase</keyword>
<keyword evidence="6" id="KW-0460">Magnesium</keyword>